<keyword evidence="15" id="KW-1185">Reference proteome</keyword>
<comment type="function">
    <text evidence="1">Intramembrane-cleaving aspartic protease (I-CLiP) that cleaves type II membrane signal peptides in the hydrophobic plane of the membrane.</text>
</comment>
<evidence type="ECO:0000256" key="2">
    <source>
        <dbReference type="ARBA" id="ARBA00004337"/>
    </source>
</evidence>
<feature type="chain" id="PRO_5013075048" evidence="12">
    <location>
        <begin position="29"/>
        <end position="454"/>
    </location>
</feature>
<evidence type="ECO:0000256" key="1">
    <source>
        <dbReference type="ARBA" id="ARBA00003012"/>
    </source>
</evidence>
<dbReference type="GO" id="GO:0098553">
    <property type="term" value="C:lumenal side of endoplasmic reticulum membrane"/>
    <property type="evidence" value="ECO:0007669"/>
    <property type="project" value="TreeGrafter"/>
</dbReference>
<dbReference type="Pfam" id="PF02225">
    <property type="entry name" value="PA"/>
    <property type="match status" value="1"/>
</dbReference>
<dbReference type="GO" id="GO:0042500">
    <property type="term" value="F:aspartic endopeptidase activity, intramembrane cleaving"/>
    <property type="evidence" value="ECO:0007669"/>
    <property type="project" value="InterPro"/>
</dbReference>
<dbReference type="InParanoid" id="A0A200QDV0"/>
<evidence type="ECO:0000313" key="15">
    <source>
        <dbReference type="Proteomes" id="UP000195402"/>
    </source>
</evidence>
<dbReference type="GO" id="GO:0010008">
    <property type="term" value="C:endosome membrane"/>
    <property type="evidence" value="ECO:0007669"/>
    <property type="project" value="UniProtKB-SubCell"/>
</dbReference>
<keyword evidence="5 12" id="KW-0732">Signal</keyword>
<feature type="transmembrane region" description="Helical" evidence="11">
    <location>
        <begin position="376"/>
        <end position="399"/>
    </location>
</feature>
<dbReference type="Proteomes" id="UP000195402">
    <property type="component" value="Unassembled WGS sequence"/>
</dbReference>
<keyword evidence="6" id="KW-0967">Endosome</keyword>
<keyword evidence="8 11" id="KW-1133">Transmembrane helix</keyword>
<dbReference type="FunFam" id="3.50.30.30:FF:000007">
    <property type="entry name" value="Signal peptide peptidase-like 3"/>
    <property type="match status" value="1"/>
</dbReference>
<dbReference type="PANTHER" id="PTHR12174">
    <property type="entry name" value="SIGNAL PEPTIDE PEPTIDASE"/>
    <property type="match status" value="1"/>
</dbReference>
<gene>
    <name evidence="14" type="ORF">BVC80_1611g16</name>
</gene>
<dbReference type="SUPFAM" id="SSF52025">
    <property type="entry name" value="PA domain"/>
    <property type="match status" value="1"/>
</dbReference>
<accession>A0A200QDV0</accession>
<dbReference type="EMBL" id="MVGT01002309">
    <property type="protein sequence ID" value="OVA08666.1"/>
    <property type="molecule type" value="Genomic_DNA"/>
</dbReference>
<feature type="transmembrane region" description="Helical" evidence="11">
    <location>
        <begin position="195"/>
        <end position="214"/>
    </location>
</feature>
<evidence type="ECO:0000256" key="8">
    <source>
        <dbReference type="ARBA" id="ARBA00022989"/>
    </source>
</evidence>
<comment type="caution">
    <text evidence="14">The sequence shown here is derived from an EMBL/GenBank/DDBJ whole genome shotgun (WGS) entry which is preliminary data.</text>
</comment>
<keyword evidence="9 11" id="KW-0472">Membrane</keyword>
<protein>
    <submittedName>
        <fullName evidence="14">Protease-associated domain</fullName>
    </submittedName>
</protein>
<keyword evidence="7" id="KW-0378">Hydrolase</keyword>
<dbReference type="OrthoDB" id="29661at2759"/>
<dbReference type="GO" id="GO:0033619">
    <property type="term" value="P:membrane protein proteolysis"/>
    <property type="evidence" value="ECO:0007669"/>
    <property type="project" value="TreeGrafter"/>
</dbReference>
<keyword evidence="14" id="KW-0645">Protease</keyword>
<dbReference type="PANTHER" id="PTHR12174:SF90">
    <property type="entry name" value="SIGNAL PEPTIDE PEPTIDASE-LIKE 3"/>
    <property type="match status" value="1"/>
</dbReference>
<evidence type="ECO:0000256" key="10">
    <source>
        <dbReference type="ARBA" id="ARBA00023180"/>
    </source>
</evidence>
<dbReference type="OMA" id="HDLWNYG"/>
<dbReference type="InterPro" id="IPR046450">
    <property type="entry name" value="PA_dom_sf"/>
</dbReference>
<keyword evidence="10" id="KW-0325">Glycoprotein</keyword>
<dbReference type="AlphaFoldDB" id="A0A200QDV0"/>
<dbReference type="GO" id="GO:0098554">
    <property type="term" value="C:cytoplasmic side of endoplasmic reticulum membrane"/>
    <property type="evidence" value="ECO:0007669"/>
    <property type="project" value="TreeGrafter"/>
</dbReference>
<dbReference type="InterPro" id="IPR006639">
    <property type="entry name" value="Preselin/SPP"/>
</dbReference>
<feature type="transmembrane region" description="Helical" evidence="11">
    <location>
        <begin position="280"/>
        <end position="307"/>
    </location>
</feature>
<organism evidence="14 15">
    <name type="scientific">Macleaya cordata</name>
    <name type="common">Five-seeded plume-poppy</name>
    <name type="synonym">Bocconia cordata</name>
    <dbReference type="NCBI Taxonomy" id="56857"/>
    <lineage>
        <taxon>Eukaryota</taxon>
        <taxon>Viridiplantae</taxon>
        <taxon>Streptophyta</taxon>
        <taxon>Embryophyta</taxon>
        <taxon>Tracheophyta</taxon>
        <taxon>Spermatophyta</taxon>
        <taxon>Magnoliopsida</taxon>
        <taxon>Ranunculales</taxon>
        <taxon>Papaveraceae</taxon>
        <taxon>Papaveroideae</taxon>
        <taxon>Macleaya</taxon>
    </lineage>
</organism>
<dbReference type="GO" id="GO:0005765">
    <property type="term" value="C:lysosomal membrane"/>
    <property type="evidence" value="ECO:0007669"/>
    <property type="project" value="TreeGrafter"/>
</dbReference>
<dbReference type="InterPro" id="IPR003137">
    <property type="entry name" value="PA_domain"/>
</dbReference>
<feature type="domain" description="PA" evidence="13">
    <location>
        <begin position="95"/>
        <end position="171"/>
    </location>
</feature>
<evidence type="ECO:0000256" key="7">
    <source>
        <dbReference type="ARBA" id="ARBA00022801"/>
    </source>
</evidence>
<evidence type="ECO:0000256" key="9">
    <source>
        <dbReference type="ARBA" id="ARBA00023136"/>
    </source>
</evidence>
<evidence type="ECO:0000256" key="6">
    <source>
        <dbReference type="ARBA" id="ARBA00022753"/>
    </source>
</evidence>
<evidence type="ECO:0000313" key="14">
    <source>
        <dbReference type="EMBL" id="OVA08666.1"/>
    </source>
</evidence>
<evidence type="ECO:0000256" key="12">
    <source>
        <dbReference type="SAM" id="SignalP"/>
    </source>
</evidence>
<comment type="subcellular location">
    <subcellularLocation>
        <location evidence="2">Endosome membrane</location>
        <topology evidence="2">Multi-pass membrane protein</topology>
    </subcellularLocation>
</comment>
<feature type="signal peptide" evidence="12">
    <location>
        <begin position="1"/>
        <end position="28"/>
    </location>
</feature>
<dbReference type="Pfam" id="PF04258">
    <property type="entry name" value="Peptidase_A22B"/>
    <property type="match status" value="1"/>
</dbReference>
<evidence type="ECO:0000256" key="11">
    <source>
        <dbReference type="SAM" id="Phobius"/>
    </source>
</evidence>
<dbReference type="GO" id="GO:0030660">
    <property type="term" value="C:Golgi-associated vesicle membrane"/>
    <property type="evidence" value="ECO:0007669"/>
    <property type="project" value="TreeGrafter"/>
</dbReference>
<keyword evidence="4 11" id="KW-0812">Transmembrane</keyword>
<evidence type="ECO:0000259" key="13">
    <source>
        <dbReference type="Pfam" id="PF02225"/>
    </source>
</evidence>
<feature type="transmembrane region" description="Helical" evidence="11">
    <location>
        <begin position="431"/>
        <end position="453"/>
    </location>
</feature>
<dbReference type="InterPro" id="IPR007369">
    <property type="entry name" value="Peptidase_A22B_SPP"/>
</dbReference>
<evidence type="ECO:0000256" key="4">
    <source>
        <dbReference type="ARBA" id="ARBA00022692"/>
    </source>
</evidence>
<name>A0A200QDV0_MACCD</name>
<dbReference type="SMART" id="SM00730">
    <property type="entry name" value="PSN"/>
    <property type="match status" value="1"/>
</dbReference>
<reference evidence="14 15" key="1">
    <citation type="journal article" date="2017" name="Mol. Plant">
        <title>The Genome of Medicinal Plant Macleaya cordata Provides New Insights into Benzylisoquinoline Alkaloids Metabolism.</title>
        <authorList>
            <person name="Liu X."/>
            <person name="Liu Y."/>
            <person name="Huang P."/>
            <person name="Ma Y."/>
            <person name="Qing Z."/>
            <person name="Tang Q."/>
            <person name="Cao H."/>
            <person name="Cheng P."/>
            <person name="Zheng Y."/>
            <person name="Yuan Z."/>
            <person name="Zhou Y."/>
            <person name="Liu J."/>
            <person name="Tang Z."/>
            <person name="Zhuo Y."/>
            <person name="Zhang Y."/>
            <person name="Yu L."/>
            <person name="Huang J."/>
            <person name="Yang P."/>
            <person name="Peng Q."/>
            <person name="Zhang J."/>
            <person name="Jiang W."/>
            <person name="Zhang Z."/>
            <person name="Lin K."/>
            <person name="Ro D.K."/>
            <person name="Chen X."/>
            <person name="Xiong X."/>
            <person name="Shang Y."/>
            <person name="Huang S."/>
            <person name="Zeng J."/>
        </authorList>
    </citation>
    <scope>NUCLEOTIDE SEQUENCE [LARGE SCALE GENOMIC DNA]</scope>
    <source>
        <strain evidence="15">cv. BLH2017</strain>
        <tissue evidence="14">Root</tissue>
    </source>
</reference>
<sequence length="454" mass="49338">MAASSATTLRFISILHLLLIICFSFTAADDVSHEDEFAPKSPSCNNKFQLVKVMTWVNDTKGESIVGLSARFGASLPSHADNALRFPGVFANPLNCCASSSSELSNSIALSMRGDCAFTVKAQVAESGGASGLLVINDNEDLYKMVCSENDTSLNITIPVVMIPKSGGETIKELMLAGGLVELLLYSPNRPVVDLSVIVLWLMAVGTIICASLWSEFIASEQRDESYNQLTPKVSASADTVKDDSDKEVFDINARGAVVFVIAASAFLLLLYFFMSSWFIWLLVVLFCIGGTEGMHACIVTVILRIFRNAGRKTVDLPILGEVSVLSIGVLPFCLAFAIFWAANQHASYAWIGQDVLGICLMITVLQMARLPNIKVALVLLSCAFVYDIFWVFISPLIFHESVMIAVARGDNSGGEAIPMLLRIPRFFDPWGGYDMIGFGDILFPGLLVAFAFR</sequence>
<dbReference type="Gene3D" id="3.50.30.30">
    <property type="match status" value="1"/>
</dbReference>
<evidence type="ECO:0000256" key="3">
    <source>
        <dbReference type="ARBA" id="ARBA00006859"/>
    </source>
</evidence>
<feature type="transmembrane region" description="Helical" evidence="11">
    <location>
        <begin position="252"/>
        <end position="274"/>
    </location>
</feature>
<evidence type="ECO:0000256" key="5">
    <source>
        <dbReference type="ARBA" id="ARBA00022729"/>
    </source>
</evidence>
<proteinExistence type="inferred from homology"/>
<comment type="similarity">
    <text evidence="3">Belongs to the peptidase A22B family.</text>
</comment>
<feature type="transmembrane region" description="Helical" evidence="11">
    <location>
        <begin position="319"/>
        <end position="343"/>
    </location>
</feature>
<feature type="transmembrane region" description="Helical" evidence="11">
    <location>
        <begin position="349"/>
        <end position="369"/>
    </location>
</feature>